<feature type="coiled-coil region" evidence="1">
    <location>
        <begin position="9"/>
        <end position="66"/>
    </location>
</feature>
<dbReference type="RefSeq" id="WP_128124819.1">
    <property type="nucleotide sequence ID" value="NZ_UFVQ01000003.1"/>
</dbReference>
<organism evidence="2 3">
    <name type="scientific">Chryseobacterium carnipullorum</name>
    <dbReference type="NCBI Taxonomy" id="1124835"/>
    <lineage>
        <taxon>Bacteria</taxon>
        <taxon>Pseudomonadati</taxon>
        <taxon>Bacteroidota</taxon>
        <taxon>Flavobacteriia</taxon>
        <taxon>Flavobacteriales</taxon>
        <taxon>Weeksellaceae</taxon>
        <taxon>Chryseobacterium group</taxon>
        <taxon>Chryseobacterium</taxon>
    </lineage>
</organism>
<gene>
    <name evidence="2" type="ORF">NCTC13533_01921</name>
</gene>
<dbReference type="AlphaFoldDB" id="A0A376DW17"/>
<keyword evidence="1" id="KW-0175">Coiled coil</keyword>
<protein>
    <submittedName>
        <fullName evidence="2">Uncharacterized protein</fullName>
    </submittedName>
</protein>
<evidence type="ECO:0000256" key="1">
    <source>
        <dbReference type="SAM" id="Coils"/>
    </source>
</evidence>
<name>A0A376DW17_CHRCU</name>
<proteinExistence type="predicted"/>
<evidence type="ECO:0000313" key="2">
    <source>
        <dbReference type="EMBL" id="STC95562.1"/>
    </source>
</evidence>
<evidence type="ECO:0000313" key="3">
    <source>
        <dbReference type="Proteomes" id="UP000255224"/>
    </source>
</evidence>
<accession>A0A376DW17</accession>
<dbReference type="EMBL" id="UFVQ01000003">
    <property type="protein sequence ID" value="STC95562.1"/>
    <property type="molecule type" value="Genomic_DNA"/>
</dbReference>
<dbReference type="Proteomes" id="UP000255224">
    <property type="component" value="Unassembled WGS sequence"/>
</dbReference>
<sequence length="142" mass="16057">MTKEGERQIREWQTAVEDLKTAYDSLQHSIEKTAGEAAIAMQRGLIENLEDQRRIVTQMRDEEAKKKKADKDKIASFNSQISQLSQQIEDVFDSFKKSVTTTDFKDLSDNLANALIEAFGKGESAAESFDKVVDEVMRQCCS</sequence>
<reference evidence="2 3" key="1">
    <citation type="submission" date="2018-06" db="EMBL/GenBank/DDBJ databases">
        <authorList>
            <consortium name="Pathogen Informatics"/>
            <person name="Doyle S."/>
        </authorList>
    </citation>
    <scope>NUCLEOTIDE SEQUENCE [LARGE SCALE GENOMIC DNA]</scope>
    <source>
        <strain evidence="2 3">NCTC13533</strain>
    </source>
</reference>